<dbReference type="AlphaFoldDB" id="A0A2U2C225"/>
<dbReference type="GeneID" id="61751417"/>
<accession>A0A2U2C225</accession>
<dbReference type="KEGG" id="ask:EI285_07985"/>
<reference evidence="1" key="3">
    <citation type="submission" date="2023-07" db="EMBL/GenBank/DDBJ databases">
        <authorList>
            <person name="Zhang M."/>
            <person name="Zhou G."/>
        </authorList>
    </citation>
    <scope>NUCLEOTIDE SEQUENCE</scope>
    <source>
        <strain evidence="1">BJSY19SF1-2</strain>
    </source>
</reference>
<protein>
    <submittedName>
        <fullName evidence="2">Uncharacterized protein</fullName>
    </submittedName>
</protein>
<reference evidence="2 3" key="1">
    <citation type="submission" date="2018-05" db="EMBL/GenBank/DDBJ databases">
        <title>Antimicrobial susceptibility testing and genomic analysis of Arcobacter skirrowii strains and one Arcobacter butzleri isolated from German poultry farms.</title>
        <authorList>
            <person name="Haenel I."/>
            <person name="Hotzel H."/>
            <person name="Tomaso H."/>
            <person name="Busch A."/>
        </authorList>
    </citation>
    <scope>NUCLEOTIDE SEQUENCE [LARGE SCALE GENOMIC DNA]</scope>
    <source>
        <strain evidence="2">17-1208-2</strain>
        <strain evidence="3">v</strain>
    </source>
</reference>
<dbReference type="STRING" id="28200.GCA_001572935_00315"/>
<dbReference type="RefSeq" id="WP_066350378.1">
    <property type="nucleotide sequence ID" value="NZ_CP034309.1"/>
</dbReference>
<gene>
    <name evidence="2" type="ORF">DF188_04215</name>
    <name evidence="1" type="ORF">Q6A80_07925</name>
</gene>
<evidence type="ECO:0000313" key="3">
    <source>
        <dbReference type="Proteomes" id="UP000245014"/>
    </source>
</evidence>
<dbReference type="Proteomes" id="UP000245014">
    <property type="component" value="Unassembled WGS sequence"/>
</dbReference>
<name>A0A2U2C225_9BACT</name>
<sequence length="131" mass="15279">MILRLSFLSLIFFNSLGAITVLVTKDAIKLDEKITISKLEEKEYENVPRTCTPMTKKEIEEGEYIATHYINKNSVLCLRSVKLFEDYSIVFNFGGVKIEKKGKIIYENDEFIRFKNLDGQVEQIYKDGRLR</sequence>
<dbReference type="Proteomes" id="UP001283691">
    <property type="component" value="Unassembled WGS sequence"/>
</dbReference>
<reference evidence="1" key="2">
    <citation type="journal article" date="2023" name="Front. Microbiol.">
        <title>Genomic diversity and taxonomic marker for Arcobacter species.</title>
        <authorList>
            <person name="Zhou G."/>
            <person name="Gu Y."/>
            <person name="Wang H."/>
            <person name="Chen X."/>
            <person name="Zhang X."/>
            <person name="Shao Z."/>
            <person name="Yan X."/>
            <person name="Zhang J."/>
            <person name="Zhang M."/>
        </authorList>
    </citation>
    <scope>NUCLEOTIDE SEQUENCE</scope>
    <source>
        <strain evidence="1">BJSY19SF1-2</strain>
    </source>
</reference>
<comment type="caution">
    <text evidence="2">The sequence shown here is derived from an EMBL/GenBank/DDBJ whole genome shotgun (WGS) entry which is preliminary data.</text>
</comment>
<evidence type="ECO:0000313" key="1">
    <source>
        <dbReference type="EMBL" id="MDX4069650.1"/>
    </source>
</evidence>
<evidence type="ECO:0000313" key="2">
    <source>
        <dbReference type="EMBL" id="PWE22324.1"/>
    </source>
</evidence>
<dbReference type="EMBL" id="QEYI01000002">
    <property type="protein sequence ID" value="PWE22324.1"/>
    <property type="molecule type" value="Genomic_DNA"/>
</dbReference>
<organism evidence="2 3">
    <name type="scientific">Aliarcobacter skirrowii</name>
    <dbReference type="NCBI Taxonomy" id="28200"/>
    <lineage>
        <taxon>Bacteria</taxon>
        <taxon>Pseudomonadati</taxon>
        <taxon>Campylobacterota</taxon>
        <taxon>Epsilonproteobacteria</taxon>
        <taxon>Campylobacterales</taxon>
        <taxon>Arcobacteraceae</taxon>
        <taxon>Aliarcobacter</taxon>
    </lineage>
</organism>
<dbReference type="EMBL" id="JAUQUR010000004">
    <property type="protein sequence ID" value="MDX4069650.1"/>
    <property type="molecule type" value="Genomic_DNA"/>
</dbReference>
<proteinExistence type="predicted"/>